<dbReference type="AlphaFoldDB" id="A0A9D9DGJ4"/>
<reference evidence="1" key="2">
    <citation type="journal article" date="2021" name="PeerJ">
        <title>Extensive microbial diversity within the chicken gut microbiome revealed by metagenomics and culture.</title>
        <authorList>
            <person name="Gilroy R."/>
            <person name="Ravi A."/>
            <person name="Getino M."/>
            <person name="Pursley I."/>
            <person name="Horton D.L."/>
            <person name="Alikhan N.F."/>
            <person name="Baker D."/>
            <person name="Gharbi K."/>
            <person name="Hall N."/>
            <person name="Watson M."/>
            <person name="Adriaenssens E.M."/>
            <person name="Foster-Nyarko E."/>
            <person name="Jarju S."/>
            <person name="Secka A."/>
            <person name="Antonio M."/>
            <person name="Oren A."/>
            <person name="Chaudhuri R.R."/>
            <person name="La Ragione R."/>
            <person name="Hildebrand F."/>
            <person name="Pallen M.J."/>
        </authorList>
    </citation>
    <scope>NUCLEOTIDE SEQUENCE</scope>
    <source>
        <strain evidence="1">17113</strain>
    </source>
</reference>
<dbReference type="EMBL" id="JADINA010000019">
    <property type="protein sequence ID" value="MBO8426238.1"/>
    <property type="molecule type" value="Genomic_DNA"/>
</dbReference>
<organism evidence="1 2">
    <name type="scientific">Candidatus Alloenteromonas pullistercoris</name>
    <dbReference type="NCBI Taxonomy" id="2840785"/>
    <lineage>
        <taxon>Bacteria</taxon>
        <taxon>Bacillati</taxon>
        <taxon>Bacillota</taxon>
        <taxon>Bacillota incertae sedis</taxon>
        <taxon>Candidatus Alloenteromonas</taxon>
    </lineage>
</organism>
<evidence type="ECO:0000313" key="2">
    <source>
        <dbReference type="Proteomes" id="UP000823634"/>
    </source>
</evidence>
<gene>
    <name evidence="1" type="ORF">IAC61_02830</name>
</gene>
<name>A0A9D9DGJ4_9FIRM</name>
<accession>A0A9D9DGJ4</accession>
<dbReference type="Proteomes" id="UP000823634">
    <property type="component" value="Unassembled WGS sequence"/>
</dbReference>
<sequence>MANRILILTEGSVDEQDVFFSAFNKYGIDAIASSERIIEIDAVKFVESSYSGGNTTIFIIQGPRNRIHGFLKFVDDKNMSIEKSLGFQFGYFSKIFLIYDVDHNDCDDVLRMSSLFKDETTGMLLLSSPCIEVLADFNRDRKEFRCQRLREYKKEINGHYHGSAKKFIADHFDEIMLHFLEKNYRDFKERNIMEHPNLIVGKINELNIRVNCKDKSASYVLCRYFSTVVYVAIADALSLTVQVDNYETVKSFFESQLKRNN</sequence>
<proteinExistence type="predicted"/>
<comment type="caution">
    <text evidence="1">The sequence shown here is derived from an EMBL/GenBank/DDBJ whole genome shotgun (WGS) entry which is preliminary data.</text>
</comment>
<evidence type="ECO:0000313" key="1">
    <source>
        <dbReference type="EMBL" id="MBO8426238.1"/>
    </source>
</evidence>
<protein>
    <submittedName>
        <fullName evidence="1">Uncharacterized protein</fullName>
    </submittedName>
</protein>
<reference evidence="1" key="1">
    <citation type="submission" date="2020-10" db="EMBL/GenBank/DDBJ databases">
        <authorList>
            <person name="Gilroy R."/>
        </authorList>
    </citation>
    <scope>NUCLEOTIDE SEQUENCE</scope>
    <source>
        <strain evidence="1">17113</strain>
    </source>
</reference>